<keyword evidence="2" id="KW-1185">Reference proteome</keyword>
<evidence type="ECO:0000313" key="1">
    <source>
        <dbReference type="EMBL" id="KAH6925112.1"/>
    </source>
</evidence>
<gene>
    <name evidence="1" type="ORF">HPB50_001024</name>
</gene>
<evidence type="ECO:0000313" key="2">
    <source>
        <dbReference type="Proteomes" id="UP000821845"/>
    </source>
</evidence>
<comment type="caution">
    <text evidence="1">The sequence shown here is derived from an EMBL/GenBank/DDBJ whole genome shotgun (WGS) entry which is preliminary data.</text>
</comment>
<dbReference type="Proteomes" id="UP000821845">
    <property type="component" value="Chromosome 7"/>
</dbReference>
<sequence length="231" mass="25391">MKNAALLPWRIAAPLLLRLATAMLPVYGAEEARTYYVFLPLGYALPVCRSEANDAEPCSIGGVQNSAISRNIFRQKIKGVGESKVQACAPTVSSFDSSRSTNQGLEDHHGGEVAKLDFVNASDRPVAYLEKWFDFENSLFKRLAELDLHEEPIGAPCSVAFECQNPELVHCIDGVCACRYGHHSPYLCKEALRTMKTSGTSSVFGLDRVKYLLVQMRCTNSPDPPAPLIPK</sequence>
<protein>
    <submittedName>
        <fullName evidence="1">Uncharacterized protein</fullName>
    </submittedName>
</protein>
<dbReference type="EMBL" id="CM023487">
    <property type="protein sequence ID" value="KAH6925112.1"/>
    <property type="molecule type" value="Genomic_DNA"/>
</dbReference>
<organism evidence="1 2">
    <name type="scientific">Hyalomma asiaticum</name>
    <name type="common">Tick</name>
    <dbReference type="NCBI Taxonomy" id="266040"/>
    <lineage>
        <taxon>Eukaryota</taxon>
        <taxon>Metazoa</taxon>
        <taxon>Ecdysozoa</taxon>
        <taxon>Arthropoda</taxon>
        <taxon>Chelicerata</taxon>
        <taxon>Arachnida</taxon>
        <taxon>Acari</taxon>
        <taxon>Parasitiformes</taxon>
        <taxon>Ixodida</taxon>
        <taxon>Ixodoidea</taxon>
        <taxon>Ixodidae</taxon>
        <taxon>Hyalomminae</taxon>
        <taxon>Hyalomma</taxon>
    </lineage>
</organism>
<reference evidence="1" key="1">
    <citation type="submission" date="2020-05" db="EMBL/GenBank/DDBJ databases">
        <title>Large-scale comparative analyses of tick genomes elucidate their genetic diversity and vector capacities.</title>
        <authorList>
            <person name="Jia N."/>
            <person name="Wang J."/>
            <person name="Shi W."/>
            <person name="Du L."/>
            <person name="Sun Y."/>
            <person name="Zhan W."/>
            <person name="Jiang J."/>
            <person name="Wang Q."/>
            <person name="Zhang B."/>
            <person name="Ji P."/>
            <person name="Sakyi L.B."/>
            <person name="Cui X."/>
            <person name="Yuan T."/>
            <person name="Jiang B."/>
            <person name="Yang W."/>
            <person name="Lam T.T.-Y."/>
            <person name="Chang Q."/>
            <person name="Ding S."/>
            <person name="Wang X."/>
            <person name="Zhu J."/>
            <person name="Ruan X."/>
            <person name="Zhao L."/>
            <person name="Wei J."/>
            <person name="Que T."/>
            <person name="Du C."/>
            <person name="Cheng J."/>
            <person name="Dai P."/>
            <person name="Han X."/>
            <person name="Huang E."/>
            <person name="Gao Y."/>
            <person name="Liu J."/>
            <person name="Shao H."/>
            <person name="Ye R."/>
            <person name="Li L."/>
            <person name="Wei W."/>
            <person name="Wang X."/>
            <person name="Wang C."/>
            <person name="Yang T."/>
            <person name="Huo Q."/>
            <person name="Li W."/>
            <person name="Guo W."/>
            <person name="Chen H."/>
            <person name="Zhou L."/>
            <person name="Ni X."/>
            <person name="Tian J."/>
            <person name="Zhou Y."/>
            <person name="Sheng Y."/>
            <person name="Liu T."/>
            <person name="Pan Y."/>
            <person name="Xia L."/>
            <person name="Li J."/>
            <person name="Zhao F."/>
            <person name="Cao W."/>
        </authorList>
    </citation>
    <scope>NUCLEOTIDE SEQUENCE</scope>
    <source>
        <strain evidence="1">Hyas-2018</strain>
    </source>
</reference>
<accession>A0ACB7RQ79</accession>
<name>A0ACB7RQ79_HYAAI</name>
<proteinExistence type="predicted"/>